<feature type="compositionally biased region" description="Low complexity" evidence="1">
    <location>
        <begin position="31"/>
        <end position="48"/>
    </location>
</feature>
<feature type="chain" id="PRO_5030639124" evidence="2">
    <location>
        <begin position="33"/>
        <end position="158"/>
    </location>
</feature>
<sequence length="158" mass="16879">MAQSGKFKRTLVASGAAALLSAGALGAPSALADSTGPQAGGTTTTAQPRAMANDTPDGYAWEAYIQNHRYANVIWDDYTSDGADVDSLTIDDTNFDGYSSELRVYKSNGNLYKKVHAYNGGTKTIQKKTSNGGKAYFRVCGWNNGAQKGCTGKHYFRE</sequence>
<dbReference type="EMBL" id="CP063373">
    <property type="protein sequence ID" value="QOV33297.1"/>
    <property type="molecule type" value="Genomic_DNA"/>
</dbReference>
<accession>A0A7M2SAA5</accession>
<evidence type="ECO:0000313" key="4">
    <source>
        <dbReference type="Proteomes" id="UP000594205"/>
    </source>
</evidence>
<evidence type="ECO:0000256" key="2">
    <source>
        <dbReference type="SAM" id="SignalP"/>
    </source>
</evidence>
<name>A0A7M2SAA5_9ACTN</name>
<dbReference type="AlphaFoldDB" id="A0A7M2SAA5"/>
<feature type="signal peptide" evidence="2">
    <location>
        <begin position="1"/>
        <end position="32"/>
    </location>
</feature>
<feature type="region of interest" description="Disordered" evidence="1">
    <location>
        <begin position="31"/>
        <end position="50"/>
    </location>
</feature>
<gene>
    <name evidence="3" type="ORF">IM697_23995</name>
</gene>
<dbReference type="RefSeq" id="WP_194038135.1">
    <property type="nucleotide sequence ID" value="NZ_CP063373.1"/>
</dbReference>
<keyword evidence="4" id="KW-1185">Reference proteome</keyword>
<evidence type="ECO:0000256" key="1">
    <source>
        <dbReference type="SAM" id="MobiDB-lite"/>
    </source>
</evidence>
<dbReference type="Proteomes" id="UP000594205">
    <property type="component" value="Chromosome"/>
</dbReference>
<protein>
    <submittedName>
        <fullName evidence="3">Uncharacterized protein</fullName>
    </submittedName>
</protein>
<reference evidence="3 4" key="1">
    <citation type="submission" date="2020-10" db="EMBL/GenBank/DDBJ databases">
        <title>Streptomyces ferrugineus complate genome analysis.</title>
        <authorList>
            <person name="Anwar N."/>
        </authorList>
    </citation>
    <scope>NUCLEOTIDE SEQUENCE [LARGE SCALE GENOMIC DNA]</scope>
    <source>
        <strain evidence="3 4">CCTCC AA2014009</strain>
    </source>
</reference>
<evidence type="ECO:0000313" key="3">
    <source>
        <dbReference type="EMBL" id="QOV33297.1"/>
    </source>
</evidence>
<dbReference type="KEGG" id="sfeu:IM697_23995"/>
<keyword evidence="2" id="KW-0732">Signal</keyword>
<proteinExistence type="predicted"/>
<organism evidence="3 4">
    <name type="scientific">Streptomyces ferrugineus</name>
    <dbReference type="NCBI Taxonomy" id="1413221"/>
    <lineage>
        <taxon>Bacteria</taxon>
        <taxon>Bacillati</taxon>
        <taxon>Actinomycetota</taxon>
        <taxon>Actinomycetes</taxon>
        <taxon>Kitasatosporales</taxon>
        <taxon>Streptomycetaceae</taxon>
        <taxon>Streptomyces</taxon>
    </lineage>
</organism>